<comment type="caution">
    <text evidence="3">The sequence shown here is derived from an EMBL/GenBank/DDBJ whole genome shotgun (WGS) entry which is preliminary data.</text>
</comment>
<dbReference type="InterPro" id="IPR019956">
    <property type="entry name" value="Ubiquitin_dom"/>
</dbReference>
<dbReference type="InterPro" id="IPR050158">
    <property type="entry name" value="Ubiquitin_ubiquitin-like"/>
</dbReference>
<dbReference type="SMART" id="SM00213">
    <property type="entry name" value="UBQ"/>
    <property type="match status" value="1"/>
</dbReference>
<sequence length="76" mass="8748">MQILIKMLDGRGFPLRVKSSDTVVDLKQQILDKDGIRCDAQRLIFSGKQLQDDRTLADYNIKENVTIHLVFRMIGD</sequence>
<evidence type="ECO:0000313" key="3">
    <source>
        <dbReference type="EMBL" id="PNX69876.1"/>
    </source>
</evidence>
<accession>A0A2K3KUD1</accession>
<dbReference type="InterPro" id="IPR000626">
    <property type="entry name" value="Ubiquitin-like_dom"/>
</dbReference>
<dbReference type="Pfam" id="PF00240">
    <property type="entry name" value="ubiquitin"/>
    <property type="match status" value="1"/>
</dbReference>
<evidence type="ECO:0000256" key="1">
    <source>
        <dbReference type="ARBA" id="ARBA00022499"/>
    </source>
</evidence>
<feature type="domain" description="Ubiquitin-like" evidence="2">
    <location>
        <begin position="1"/>
        <end position="76"/>
    </location>
</feature>
<proteinExistence type="predicted"/>
<dbReference type="InterPro" id="IPR029071">
    <property type="entry name" value="Ubiquitin-like_domsf"/>
</dbReference>
<dbReference type="Gene3D" id="3.10.20.90">
    <property type="entry name" value="Phosphatidylinositol 3-kinase Catalytic Subunit, Chain A, domain 1"/>
    <property type="match status" value="1"/>
</dbReference>
<evidence type="ECO:0000313" key="4">
    <source>
        <dbReference type="Proteomes" id="UP000236291"/>
    </source>
</evidence>
<reference evidence="3 4" key="1">
    <citation type="journal article" date="2014" name="Am. J. Bot.">
        <title>Genome assembly and annotation for red clover (Trifolium pratense; Fabaceae).</title>
        <authorList>
            <person name="Istvanek J."/>
            <person name="Jaros M."/>
            <person name="Krenek A."/>
            <person name="Repkova J."/>
        </authorList>
    </citation>
    <scope>NUCLEOTIDE SEQUENCE [LARGE SCALE GENOMIC DNA]</scope>
    <source>
        <strain evidence="4">cv. Tatra</strain>
        <tissue evidence="3">Young leaves</tissue>
    </source>
</reference>
<organism evidence="3 4">
    <name type="scientific">Trifolium pratense</name>
    <name type="common">Red clover</name>
    <dbReference type="NCBI Taxonomy" id="57577"/>
    <lineage>
        <taxon>Eukaryota</taxon>
        <taxon>Viridiplantae</taxon>
        <taxon>Streptophyta</taxon>
        <taxon>Embryophyta</taxon>
        <taxon>Tracheophyta</taxon>
        <taxon>Spermatophyta</taxon>
        <taxon>Magnoliopsida</taxon>
        <taxon>eudicotyledons</taxon>
        <taxon>Gunneridae</taxon>
        <taxon>Pentapetalae</taxon>
        <taxon>rosids</taxon>
        <taxon>fabids</taxon>
        <taxon>Fabales</taxon>
        <taxon>Fabaceae</taxon>
        <taxon>Papilionoideae</taxon>
        <taxon>50 kb inversion clade</taxon>
        <taxon>NPAAA clade</taxon>
        <taxon>Hologalegina</taxon>
        <taxon>IRL clade</taxon>
        <taxon>Trifolieae</taxon>
        <taxon>Trifolium</taxon>
    </lineage>
</organism>
<evidence type="ECO:0000259" key="2">
    <source>
        <dbReference type="PROSITE" id="PS50053"/>
    </source>
</evidence>
<dbReference type="PRINTS" id="PR00348">
    <property type="entry name" value="UBIQUITIN"/>
</dbReference>
<reference evidence="3 4" key="2">
    <citation type="journal article" date="2017" name="Front. Plant Sci.">
        <title>Gene Classification and Mining of Molecular Markers Useful in Red Clover (Trifolium pratense) Breeding.</title>
        <authorList>
            <person name="Istvanek J."/>
            <person name="Dluhosova J."/>
            <person name="Dluhos P."/>
            <person name="Patkova L."/>
            <person name="Nedelnik J."/>
            <person name="Repkova J."/>
        </authorList>
    </citation>
    <scope>NUCLEOTIDE SEQUENCE [LARGE SCALE GENOMIC DNA]</scope>
    <source>
        <strain evidence="4">cv. Tatra</strain>
        <tissue evidence="3">Young leaves</tissue>
    </source>
</reference>
<name>A0A2K3KUD1_TRIPR</name>
<dbReference type="GO" id="GO:0003729">
    <property type="term" value="F:mRNA binding"/>
    <property type="evidence" value="ECO:0007669"/>
    <property type="project" value="UniProtKB-ARBA"/>
</dbReference>
<keyword evidence="1" id="KW-1017">Isopeptide bond</keyword>
<dbReference type="PANTHER" id="PTHR10666">
    <property type="entry name" value="UBIQUITIN"/>
    <property type="match status" value="1"/>
</dbReference>
<dbReference type="EMBL" id="ASHM01110317">
    <property type="protein sequence ID" value="PNX69876.1"/>
    <property type="molecule type" value="Genomic_DNA"/>
</dbReference>
<gene>
    <name evidence="3" type="ORF">L195_g056957</name>
</gene>
<dbReference type="AlphaFoldDB" id="A0A2K3KUD1"/>
<protein>
    <submittedName>
        <fullName evidence="3">Viral ubiquitin</fullName>
    </submittedName>
</protein>
<dbReference type="Proteomes" id="UP000236291">
    <property type="component" value="Unassembled WGS sequence"/>
</dbReference>
<dbReference type="PROSITE" id="PS50053">
    <property type="entry name" value="UBIQUITIN_2"/>
    <property type="match status" value="1"/>
</dbReference>
<dbReference type="SUPFAM" id="SSF54236">
    <property type="entry name" value="Ubiquitin-like"/>
    <property type="match status" value="1"/>
</dbReference>
<dbReference type="FunFam" id="3.10.20.90:FF:000211">
    <property type="entry name" value="Polyubiquitin 9"/>
    <property type="match status" value="1"/>
</dbReference>